<gene>
    <name evidence="1" type="ORF">CGC56_02945</name>
</gene>
<dbReference type="EMBL" id="CP022388">
    <property type="protein sequence ID" value="ATA91212.1"/>
    <property type="molecule type" value="Genomic_DNA"/>
</dbReference>
<reference evidence="2" key="1">
    <citation type="submission" date="2017-06" db="EMBL/GenBank/DDBJ databases">
        <title>Capnocytophaga spp. assemblies.</title>
        <authorList>
            <person name="Gulvik C.A."/>
        </authorList>
    </citation>
    <scope>NUCLEOTIDE SEQUENCE [LARGE SCALE GENOMIC DNA]</scope>
    <source>
        <strain evidence="2">H5594</strain>
    </source>
</reference>
<sequence>MEKEKSIILGLQCSFTPDITKQLDEIAEIGEANKWSKADYAAAIEDLRSDTRQGLRKGKINCH</sequence>
<proteinExistence type="predicted"/>
<dbReference type="AlphaFoldDB" id="A0A250G1E5"/>
<accession>A0A250G1E5</accession>
<organism evidence="1 2">
    <name type="scientific">Capnocytophaga canimorsus</name>
    <dbReference type="NCBI Taxonomy" id="28188"/>
    <lineage>
        <taxon>Bacteria</taxon>
        <taxon>Pseudomonadati</taxon>
        <taxon>Bacteroidota</taxon>
        <taxon>Flavobacteriia</taxon>
        <taxon>Flavobacteriales</taxon>
        <taxon>Flavobacteriaceae</taxon>
        <taxon>Capnocytophaga</taxon>
    </lineage>
</organism>
<evidence type="ECO:0000313" key="1">
    <source>
        <dbReference type="EMBL" id="ATA91212.1"/>
    </source>
</evidence>
<name>A0A250G1E5_9FLAO</name>
<evidence type="ECO:0000313" key="2">
    <source>
        <dbReference type="Proteomes" id="UP000243136"/>
    </source>
</evidence>
<dbReference type="Proteomes" id="UP000243136">
    <property type="component" value="Chromosome"/>
</dbReference>
<protein>
    <submittedName>
        <fullName evidence="1">Uncharacterized protein</fullName>
    </submittedName>
</protein>